<sequence>MDEKDIEMLLALHQTKSITRAAQMLFVNQSSLSKRLQLLERKLKTTLFVRSKQGIRLTNAGEMAYKTAQQIYKLTSDLKATLQQPTTGVQGVLNLGCSIEFAHYKLPQILATYHAANPNVTLNISSDYSRKIYQALLASELDVAIVRGEFVGGVQKRLLTEEGVYLICQSQSDRANLRQIPFINRKTDRYFQEQMDRWLVEQQLLALNHQNIQVDNVTSCVDFVANGLGWAIVPEIALGNFKGYQEKLKFQDGQNFTRKTYLMYKRVTAQLPVFKALQAMLWQNKTGS</sequence>
<evidence type="ECO:0000256" key="3">
    <source>
        <dbReference type="ARBA" id="ARBA00023125"/>
    </source>
</evidence>
<keyword evidence="7" id="KW-1185">Reference proteome</keyword>
<dbReference type="CDD" id="cd05466">
    <property type="entry name" value="PBP2_LTTR_substrate"/>
    <property type="match status" value="1"/>
</dbReference>
<dbReference type="SUPFAM" id="SSF53850">
    <property type="entry name" value="Periplasmic binding protein-like II"/>
    <property type="match status" value="1"/>
</dbReference>
<dbReference type="eggNOG" id="COG0583">
    <property type="taxonomic scope" value="Bacteria"/>
</dbReference>
<reference evidence="6 7" key="1">
    <citation type="journal article" date="2015" name="Genome Announc.">
        <title>Expanding the biotechnology potential of lactobacilli through comparative genomics of 213 strains and associated genera.</title>
        <authorList>
            <person name="Sun Z."/>
            <person name="Harris H.M."/>
            <person name="McCann A."/>
            <person name="Guo C."/>
            <person name="Argimon S."/>
            <person name="Zhang W."/>
            <person name="Yang X."/>
            <person name="Jeffery I.B."/>
            <person name="Cooney J.C."/>
            <person name="Kagawa T.F."/>
            <person name="Liu W."/>
            <person name="Song Y."/>
            <person name="Salvetti E."/>
            <person name="Wrobel A."/>
            <person name="Rasinkangas P."/>
            <person name="Parkhill J."/>
            <person name="Rea M.C."/>
            <person name="O'Sullivan O."/>
            <person name="Ritari J."/>
            <person name="Douillard F.P."/>
            <person name="Paul Ross R."/>
            <person name="Yang R."/>
            <person name="Briner A.E."/>
            <person name="Felis G.E."/>
            <person name="de Vos W.M."/>
            <person name="Barrangou R."/>
            <person name="Klaenhammer T.R."/>
            <person name="Caufield P.W."/>
            <person name="Cui Y."/>
            <person name="Zhang H."/>
            <person name="O'Toole P.W."/>
        </authorList>
    </citation>
    <scope>NUCLEOTIDE SEQUENCE [LARGE SCALE GENOMIC DNA]</scope>
    <source>
        <strain evidence="6 7">DSM 18527</strain>
    </source>
</reference>
<dbReference type="OrthoDB" id="9803735at2"/>
<keyword evidence="3" id="KW-0238">DNA-binding</keyword>
<keyword evidence="4" id="KW-0804">Transcription</keyword>
<dbReference type="STRING" id="1423734.FC83_GL001740"/>
<dbReference type="PATRIC" id="fig|1423734.3.peg.1759"/>
<organism evidence="6 7">
    <name type="scientific">Agrilactobacillus composti DSM 18527 = JCM 14202</name>
    <dbReference type="NCBI Taxonomy" id="1423734"/>
    <lineage>
        <taxon>Bacteria</taxon>
        <taxon>Bacillati</taxon>
        <taxon>Bacillota</taxon>
        <taxon>Bacilli</taxon>
        <taxon>Lactobacillales</taxon>
        <taxon>Lactobacillaceae</taxon>
        <taxon>Agrilactobacillus</taxon>
    </lineage>
</organism>
<proteinExistence type="inferred from homology"/>
<dbReference type="PANTHER" id="PTHR30126:SF78">
    <property type="entry name" value="HTH LYSR-TYPE DOMAIN-CONTAINING PROTEIN"/>
    <property type="match status" value="1"/>
</dbReference>
<gene>
    <name evidence="6" type="ORF">FC83_GL001740</name>
</gene>
<protein>
    <submittedName>
        <fullName evidence="6">LysR family transcriptional regulator</fullName>
    </submittedName>
</protein>
<dbReference type="SUPFAM" id="SSF46785">
    <property type="entry name" value="Winged helix' DNA-binding domain"/>
    <property type="match status" value="1"/>
</dbReference>
<feature type="domain" description="HTH lysR-type" evidence="5">
    <location>
        <begin position="1"/>
        <end position="58"/>
    </location>
</feature>
<dbReference type="GO" id="GO:0000976">
    <property type="term" value="F:transcription cis-regulatory region binding"/>
    <property type="evidence" value="ECO:0007669"/>
    <property type="project" value="TreeGrafter"/>
</dbReference>
<evidence type="ECO:0000259" key="5">
    <source>
        <dbReference type="PROSITE" id="PS50931"/>
    </source>
</evidence>
<dbReference type="InterPro" id="IPR000847">
    <property type="entry name" value="LysR_HTH_N"/>
</dbReference>
<dbReference type="RefSeq" id="WP_052004411.1">
    <property type="nucleotide sequence ID" value="NZ_AZGA01000088.1"/>
</dbReference>
<dbReference type="AlphaFoldDB" id="X0PN30"/>
<dbReference type="Pfam" id="PF03466">
    <property type="entry name" value="LysR_substrate"/>
    <property type="match status" value="1"/>
</dbReference>
<dbReference type="GO" id="GO:0003700">
    <property type="term" value="F:DNA-binding transcription factor activity"/>
    <property type="evidence" value="ECO:0007669"/>
    <property type="project" value="InterPro"/>
</dbReference>
<accession>X0PN30</accession>
<dbReference type="Gene3D" id="1.10.10.10">
    <property type="entry name" value="Winged helix-like DNA-binding domain superfamily/Winged helix DNA-binding domain"/>
    <property type="match status" value="1"/>
</dbReference>
<evidence type="ECO:0000256" key="1">
    <source>
        <dbReference type="ARBA" id="ARBA00009437"/>
    </source>
</evidence>
<dbReference type="InterPro" id="IPR036388">
    <property type="entry name" value="WH-like_DNA-bd_sf"/>
</dbReference>
<dbReference type="EMBL" id="AZGA01000088">
    <property type="protein sequence ID" value="KRM30604.1"/>
    <property type="molecule type" value="Genomic_DNA"/>
</dbReference>
<dbReference type="Proteomes" id="UP000051236">
    <property type="component" value="Unassembled WGS sequence"/>
</dbReference>
<evidence type="ECO:0000256" key="4">
    <source>
        <dbReference type="ARBA" id="ARBA00023163"/>
    </source>
</evidence>
<dbReference type="InterPro" id="IPR036390">
    <property type="entry name" value="WH_DNA-bd_sf"/>
</dbReference>
<name>X0PN30_9LACO</name>
<dbReference type="Pfam" id="PF00126">
    <property type="entry name" value="HTH_1"/>
    <property type="match status" value="1"/>
</dbReference>
<dbReference type="PRINTS" id="PR00039">
    <property type="entry name" value="HTHLYSR"/>
</dbReference>
<dbReference type="PANTHER" id="PTHR30126">
    <property type="entry name" value="HTH-TYPE TRANSCRIPTIONAL REGULATOR"/>
    <property type="match status" value="1"/>
</dbReference>
<comment type="similarity">
    <text evidence="1">Belongs to the LysR transcriptional regulatory family.</text>
</comment>
<comment type="caution">
    <text evidence="6">The sequence shown here is derived from an EMBL/GenBank/DDBJ whole genome shotgun (WGS) entry which is preliminary data.</text>
</comment>
<dbReference type="InterPro" id="IPR005119">
    <property type="entry name" value="LysR_subst-bd"/>
</dbReference>
<keyword evidence="2" id="KW-0805">Transcription regulation</keyword>
<evidence type="ECO:0000313" key="6">
    <source>
        <dbReference type="EMBL" id="KRM30604.1"/>
    </source>
</evidence>
<evidence type="ECO:0000256" key="2">
    <source>
        <dbReference type="ARBA" id="ARBA00023015"/>
    </source>
</evidence>
<evidence type="ECO:0000313" key="7">
    <source>
        <dbReference type="Proteomes" id="UP000051236"/>
    </source>
</evidence>
<dbReference type="PROSITE" id="PS50931">
    <property type="entry name" value="HTH_LYSR"/>
    <property type="match status" value="1"/>
</dbReference>
<dbReference type="Gene3D" id="3.40.190.290">
    <property type="match status" value="1"/>
</dbReference>